<dbReference type="Pfam" id="PF00561">
    <property type="entry name" value="Abhydrolase_1"/>
    <property type="match status" value="1"/>
</dbReference>
<sequence>MIRYYGDPPYRAAVIHGGPGAPGSAAGLAAMAGEICGVSEPMQSGKSIRELIVELKGQLEEAGNVPVILIGHSWGAFLAALFAGAHPEMVEKLILVG</sequence>
<name>A0A1I0FTA5_9FIRM</name>
<evidence type="ECO:0000313" key="2">
    <source>
        <dbReference type="EMBL" id="SET61481.1"/>
    </source>
</evidence>
<keyword evidence="2" id="KW-0378">Hydrolase</keyword>
<dbReference type="GO" id="GO:0004177">
    <property type="term" value="F:aminopeptidase activity"/>
    <property type="evidence" value="ECO:0007669"/>
    <property type="project" value="UniProtKB-KW"/>
</dbReference>
<keyword evidence="2" id="KW-0645">Protease</keyword>
<dbReference type="STRING" id="460384.SAMN05216313_109158"/>
<protein>
    <submittedName>
        <fullName evidence="2">Serine aminopeptidase, S33</fullName>
    </submittedName>
</protein>
<dbReference type="SUPFAM" id="SSF53474">
    <property type="entry name" value="alpha/beta-Hydrolases"/>
    <property type="match status" value="1"/>
</dbReference>
<gene>
    <name evidence="2" type="ORF">SAMN05216313_109158</name>
</gene>
<dbReference type="InterPro" id="IPR029058">
    <property type="entry name" value="AB_hydrolase_fold"/>
</dbReference>
<accession>A0A1I0FTA5</accession>
<proteinExistence type="predicted"/>
<dbReference type="InterPro" id="IPR000073">
    <property type="entry name" value="AB_hydrolase_1"/>
</dbReference>
<feature type="domain" description="AB hydrolase-1" evidence="1">
    <location>
        <begin position="59"/>
        <end position="97"/>
    </location>
</feature>
<keyword evidence="2" id="KW-0031">Aminopeptidase</keyword>
<organism evidence="2 3">
    <name type="scientific">Enterocloster lavalensis</name>
    <dbReference type="NCBI Taxonomy" id="460384"/>
    <lineage>
        <taxon>Bacteria</taxon>
        <taxon>Bacillati</taxon>
        <taxon>Bacillota</taxon>
        <taxon>Clostridia</taxon>
        <taxon>Lachnospirales</taxon>
        <taxon>Lachnospiraceae</taxon>
        <taxon>Enterocloster</taxon>
    </lineage>
</organism>
<keyword evidence="3" id="KW-1185">Reference proteome</keyword>
<evidence type="ECO:0000313" key="3">
    <source>
        <dbReference type="Proteomes" id="UP000198508"/>
    </source>
</evidence>
<evidence type="ECO:0000259" key="1">
    <source>
        <dbReference type="Pfam" id="PF00561"/>
    </source>
</evidence>
<dbReference type="RefSeq" id="WP_092363276.1">
    <property type="nucleotide sequence ID" value="NZ_FOIM01000009.1"/>
</dbReference>
<dbReference type="Proteomes" id="UP000198508">
    <property type="component" value="Unassembled WGS sequence"/>
</dbReference>
<reference evidence="3" key="1">
    <citation type="submission" date="2016-10" db="EMBL/GenBank/DDBJ databases">
        <authorList>
            <person name="Varghese N."/>
            <person name="Submissions S."/>
        </authorList>
    </citation>
    <scope>NUCLEOTIDE SEQUENCE [LARGE SCALE GENOMIC DNA]</scope>
    <source>
        <strain evidence="3">NLAE-zl-G277</strain>
    </source>
</reference>
<dbReference type="EMBL" id="FOIM01000009">
    <property type="protein sequence ID" value="SET61481.1"/>
    <property type="molecule type" value="Genomic_DNA"/>
</dbReference>
<dbReference type="AlphaFoldDB" id="A0A1I0FTA5"/>
<dbReference type="Gene3D" id="3.40.50.1820">
    <property type="entry name" value="alpha/beta hydrolase"/>
    <property type="match status" value="1"/>
</dbReference>